<dbReference type="EMBL" id="JRLF01000010">
    <property type="protein sequence ID" value="KQB40408.1"/>
    <property type="molecule type" value="Genomic_DNA"/>
</dbReference>
<comment type="similarity">
    <text evidence="1">Belongs to the ROK (NagC/XylR) family.</text>
</comment>
<dbReference type="Gene3D" id="3.30.420.40">
    <property type="match status" value="2"/>
</dbReference>
<evidence type="ECO:0000256" key="1">
    <source>
        <dbReference type="ARBA" id="ARBA00006479"/>
    </source>
</evidence>
<dbReference type="InterPro" id="IPR043129">
    <property type="entry name" value="ATPase_NBD"/>
</dbReference>
<organism evidence="2 3">
    <name type="scientific">Flavobacterium aquidurense</name>
    <dbReference type="NCBI Taxonomy" id="362413"/>
    <lineage>
        <taxon>Bacteria</taxon>
        <taxon>Pseudomonadati</taxon>
        <taxon>Bacteroidota</taxon>
        <taxon>Flavobacteriia</taxon>
        <taxon>Flavobacteriales</taxon>
        <taxon>Flavobacteriaceae</taxon>
        <taxon>Flavobacterium</taxon>
    </lineage>
</organism>
<accession>A0A0Q0W7P4</accession>
<protein>
    <submittedName>
        <fullName evidence="2">ROK family protein</fullName>
    </submittedName>
</protein>
<reference evidence="2 3" key="1">
    <citation type="submission" date="2014-09" db="EMBL/GenBank/DDBJ databases">
        <title>Genome sequence of Flavobacterium aquidurense RC62.</title>
        <authorList>
            <person name="Kim J.F."/>
            <person name="Kwak M.-J."/>
        </authorList>
    </citation>
    <scope>NUCLEOTIDE SEQUENCE [LARGE SCALE GENOMIC DNA]</scope>
    <source>
        <strain evidence="2 3">RC62</strain>
    </source>
</reference>
<dbReference type="SUPFAM" id="SSF53067">
    <property type="entry name" value="Actin-like ATPase domain"/>
    <property type="match status" value="1"/>
</dbReference>
<gene>
    <name evidence="2" type="ORF">RC62_298</name>
</gene>
<dbReference type="PANTHER" id="PTHR18964">
    <property type="entry name" value="ROK (REPRESSOR, ORF, KINASE) FAMILY"/>
    <property type="match status" value="1"/>
</dbReference>
<dbReference type="Pfam" id="PF00480">
    <property type="entry name" value="ROK"/>
    <property type="match status" value="1"/>
</dbReference>
<dbReference type="RefSeq" id="WP_055094810.1">
    <property type="nucleotide sequence ID" value="NZ_JRLF01000010.1"/>
</dbReference>
<evidence type="ECO:0000313" key="2">
    <source>
        <dbReference type="EMBL" id="KQB40408.1"/>
    </source>
</evidence>
<dbReference type="STRING" id="362413.RC62_298"/>
<dbReference type="OrthoDB" id="49666at2"/>
<dbReference type="PATRIC" id="fig|362413.3.peg.285"/>
<dbReference type="PANTHER" id="PTHR18964:SF149">
    <property type="entry name" value="BIFUNCTIONAL UDP-N-ACETYLGLUCOSAMINE 2-EPIMERASE_N-ACETYLMANNOSAMINE KINASE"/>
    <property type="match status" value="1"/>
</dbReference>
<proteinExistence type="inferred from homology"/>
<comment type="caution">
    <text evidence="2">The sequence shown here is derived from an EMBL/GenBank/DDBJ whole genome shotgun (WGS) entry which is preliminary data.</text>
</comment>
<sequence length="301" mass="32981">MNKEYAVGIDIGGTHITTAIIDVKNMKVVDLSLHKESFDSNLPVDEVMSIWEKAIRTSIKNSKVENVIGLSVCMPGPFDYENGICWIKDQSKYEHFYGLNVRYLFQGTLNLTSNFPILFENDAVCFGKGEVYKDVQNLSKKIMAITLGTGLGACFIDKGVSIAAGESVPADGEIYNLAFKESIAEDYVSARGLLRRYKNLTGKNANNGLEIYNLAVDGDANAVKVFEEMGEDLAAIVIPWLQKFDADGFIIGGKIANASEFFLPAFHKKIKEAGIEITVSISKDNEEAALIGAVSLLYSFS</sequence>
<dbReference type="InterPro" id="IPR000600">
    <property type="entry name" value="ROK"/>
</dbReference>
<dbReference type="Proteomes" id="UP000050443">
    <property type="component" value="Unassembled WGS sequence"/>
</dbReference>
<evidence type="ECO:0000313" key="3">
    <source>
        <dbReference type="Proteomes" id="UP000050443"/>
    </source>
</evidence>
<name>A0A0Q0W7P4_9FLAO</name>
<dbReference type="AlphaFoldDB" id="A0A0Q0W7P4"/>